<gene>
    <name evidence="1" type="ORF">S12H4_54091</name>
</gene>
<dbReference type="AlphaFoldDB" id="X1TQ24"/>
<evidence type="ECO:0000313" key="1">
    <source>
        <dbReference type="EMBL" id="GAJ07359.1"/>
    </source>
</evidence>
<dbReference type="EMBL" id="BARW01034526">
    <property type="protein sequence ID" value="GAJ07359.1"/>
    <property type="molecule type" value="Genomic_DNA"/>
</dbReference>
<comment type="caution">
    <text evidence="1">The sequence shown here is derived from an EMBL/GenBank/DDBJ whole genome shotgun (WGS) entry which is preliminary data.</text>
</comment>
<sequence length="94" mass="10027">MLPPDHLEEGLLVVNSGDHRFVRPDFPSAHRRSFPQPNAHCPPIVNNDLINGTCGAHHCPVGYGAAMDGVEIAVQATPGNAHLARVGCKEELDA</sequence>
<proteinExistence type="predicted"/>
<accession>X1TQ24</accession>
<reference evidence="1" key="1">
    <citation type="journal article" date="2014" name="Front. Microbiol.">
        <title>High frequency of phylogenetically diverse reductive dehalogenase-homologous genes in deep subseafloor sedimentary metagenomes.</title>
        <authorList>
            <person name="Kawai M."/>
            <person name="Futagami T."/>
            <person name="Toyoda A."/>
            <person name="Takaki Y."/>
            <person name="Nishi S."/>
            <person name="Hori S."/>
            <person name="Arai W."/>
            <person name="Tsubouchi T."/>
            <person name="Morono Y."/>
            <person name="Uchiyama I."/>
            <person name="Ito T."/>
            <person name="Fujiyama A."/>
            <person name="Inagaki F."/>
            <person name="Takami H."/>
        </authorList>
    </citation>
    <scope>NUCLEOTIDE SEQUENCE</scope>
    <source>
        <strain evidence="1">Expedition CK06-06</strain>
    </source>
</reference>
<feature type="non-terminal residue" evidence="1">
    <location>
        <position position="94"/>
    </location>
</feature>
<protein>
    <submittedName>
        <fullName evidence="1">Uncharacterized protein</fullName>
    </submittedName>
</protein>
<organism evidence="1">
    <name type="scientific">marine sediment metagenome</name>
    <dbReference type="NCBI Taxonomy" id="412755"/>
    <lineage>
        <taxon>unclassified sequences</taxon>
        <taxon>metagenomes</taxon>
        <taxon>ecological metagenomes</taxon>
    </lineage>
</organism>
<name>X1TQ24_9ZZZZ</name>